<dbReference type="InterPro" id="IPR050595">
    <property type="entry name" value="Bact_response_regulator"/>
</dbReference>
<dbReference type="EMBL" id="CP054706">
    <property type="protein sequence ID" value="QQK81672.1"/>
    <property type="molecule type" value="Genomic_DNA"/>
</dbReference>
<dbReference type="AlphaFoldDB" id="A0A7T6ZE90"/>
<organism evidence="4 5">
    <name type="scientific">Salicibibacter cibi</name>
    <dbReference type="NCBI Taxonomy" id="2743001"/>
    <lineage>
        <taxon>Bacteria</taxon>
        <taxon>Bacillati</taxon>
        <taxon>Bacillota</taxon>
        <taxon>Bacilli</taxon>
        <taxon>Bacillales</taxon>
        <taxon>Bacillaceae</taxon>
        <taxon>Salicibibacter</taxon>
    </lineage>
</organism>
<protein>
    <submittedName>
        <fullName evidence="4">Response regulator</fullName>
    </submittedName>
</protein>
<feature type="modified residue" description="4-aspartylphosphate" evidence="2">
    <location>
        <position position="52"/>
    </location>
</feature>
<dbReference type="PANTHER" id="PTHR44591">
    <property type="entry name" value="STRESS RESPONSE REGULATOR PROTEIN 1"/>
    <property type="match status" value="1"/>
</dbReference>
<evidence type="ECO:0000313" key="4">
    <source>
        <dbReference type="EMBL" id="QQK81672.1"/>
    </source>
</evidence>
<dbReference type="SUPFAM" id="SSF52172">
    <property type="entry name" value="CheY-like"/>
    <property type="match status" value="1"/>
</dbReference>
<dbReference type="Proteomes" id="UP000595349">
    <property type="component" value="Chromosome"/>
</dbReference>
<keyword evidence="1 2" id="KW-0597">Phosphoprotein</keyword>
<accession>A0A7T6ZE90</accession>
<dbReference type="Gene3D" id="3.40.50.2300">
    <property type="match status" value="1"/>
</dbReference>
<dbReference type="InterPro" id="IPR011006">
    <property type="entry name" value="CheY-like_superfamily"/>
</dbReference>
<evidence type="ECO:0000256" key="2">
    <source>
        <dbReference type="PROSITE-ProRule" id="PRU00169"/>
    </source>
</evidence>
<dbReference type="RefSeq" id="WP_200086265.1">
    <property type="nucleotide sequence ID" value="NZ_CP054706.1"/>
</dbReference>
<dbReference type="PROSITE" id="PS50110">
    <property type="entry name" value="RESPONSE_REGULATORY"/>
    <property type="match status" value="1"/>
</dbReference>
<dbReference type="GO" id="GO:0000160">
    <property type="term" value="P:phosphorelay signal transduction system"/>
    <property type="evidence" value="ECO:0007669"/>
    <property type="project" value="InterPro"/>
</dbReference>
<keyword evidence="5" id="KW-1185">Reference proteome</keyword>
<evidence type="ECO:0000313" key="5">
    <source>
        <dbReference type="Proteomes" id="UP000595349"/>
    </source>
</evidence>
<name>A0A7T6ZE90_9BACI</name>
<gene>
    <name evidence="4" type="ORF">HUG20_18300</name>
</gene>
<evidence type="ECO:0000259" key="3">
    <source>
        <dbReference type="PROSITE" id="PS50110"/>
    </source>
</evidence>
<dbReference type="InterPro" id="IPR001789">
    <property type="entry name" value="Sig_transdc_resp-reg_receiver"/>
</dbReference>
<evidence type="ECO:0000256" key="1">
    <source>
        <dbReference type="ARBA" id="ARBA00022553"/>
    </source>
</evidence>
<dbReference type="SMART" id="SM00448">
    <property type="entry name" value="REC"/>
    <property type="match status" value="1"/>
</dbReference>
<feature type="domain" description="Response regulatory" evidence="3">
    <location>
        <begin position="3"/>
        <end position="117"/>
    </location>
</feature>
<proteinExistence type="predicted"/>
<dbReference type="CDD" id="cd17574">
    <property type="entry name" value="REC_OmpR"/>
    <property type="match status" value="1"/>
</dbReference>
<reference evidence="4 5" key="1">
    <citation type="submission" date="2020-06" db="EMBL/GenBank/DDBJ databases">
        <title>Genomic analysis of Salicibibacter sp. NKC21-4.</title>
        <authorList>
            <person name="Oh Y.J."/>
        </authorList>
    </citation>
    <scope>NUCLEOTIDE SEQUENCE [LARGE SCALE GENOMIC DNA]</scope>
    <source>
        <strain evidence="4 5">NKC21-4</strain>
    </source>
</reference>
<sequence>MRKILIVDDKEGIRTLIREVLQAEGYVVEESHDGWKALGWIRQVDYGLIILDVKLPGLNGIDVLKTIRDEGITTGVIIVTAYEEINTKTDLTNLEIVALLSKPFDIQDVLEKVNQYMDSHKRGD</sequence>
<dbReference type="PANTHER" id="PTHR44591:SF3">
    <property type="entry name" value="RESPONSE REGULATORY DOMAIN-CONTAINING PROTEIN"/>
    <property type="match status" value="1"/>
</dbReference>
<dbReference type="Pfam" id="PF00072">
    <property type="entry name" value="Response_reg"/>
    <property type="match status" value="1"/>
</dbReference>
<dbReference type="KEGG" id="scib:HUG20_18300"/>